<keyword evidence="8 11" id="KW-0406">Ion transport</keyword>
<evidence type="ECO:0000256" key="9">
    <source>
        <dbReference type="ARBA" id="ARBA00023136"/>
    </source>
</evidence>
<keyword evidence="11" id="KW-1003">Cell membrane</keyword>
<proteinExistence type="inferred from homology"/>
<feature type="transmembrane region" description="Helical" evidence="11">
    <location>
        <begin position="123"/>
        <end position="142"/>
    </location>
</feature>
<evidence type="ECO:0000313" key="14">
    <source>
        <dbReference type="Proteomes" id="UP000662939"/>
    </source>
</evidence>
<evidence type="ECO:0000256" key="6">
    <source>
        <dbReference type="ARBA" id="ARBA00022781"/>
    </source>
</evidence>
<dbReference type="EMBL" id="CP070496">
    <property type="protein sequence ID" value="QSB06954.1"/>
    <property type="molecule type" value="Genomic_DNA"/>
</dbReference>
<evidence type="ECO:0000256" key="11">
    <source>
        <dbReference type="HAMAP-Rule" id="MF_01393"/>
    </source>
</evidence>
<evidence type="ECO:0000256" key="4">
    <source>
        <dbReference type="ARBA" id="ARBA00022547"/>
    </source>
</evidence>
<keyword evidence="5 11" id="KW-0812">Transmembrane</keyword>
<feature type="transmembrane region" description="Helical" evidence="11">
    <location>
        <begin position="187"/>
        <end position="212"/>
    </location>
</feature>
<keyword evidence="10 11" id="KW-0066">ATP synthesis</keyword>
<comment type="function">
    <text evidence="11 12">Key component of the proton channel; it plays a direct role in the translocation of protons across the membrane.</text>
</comment>
<keyword evidence="9 11" id="KW-0472">Membrane</keyword>
<dbReference type="PANTHER" id="PTHR11410:SF0">
    <property type="entry name" value="ATP SYNTHASE SUBUNIT A"/>
    <property type="match status" value="1"/>
</dbReference>
<sequence length="264" mass="29848">MVMADGLHFPPGTDEFIFRDWFPALSDTILANTITTITFIVWASVGIIMGLFLWAYRRPQLVPTRRQWLAESAYGFIRNSVAIDLMGKKYGVRFAPYLATLFLFIAFTNLFGIIPGIQISANAHIAFPLMLGVASWLLYNLVGIRKFGFFRYLKNTCVPPGVPWPVLILLVPIEFFTNLILRPFTLALRLFAAMFAGHLILLVFILGGFTMLQADNFLVQGLSVFSFLMAIAFTFFELFIMLLQAYIFTLLTALYVQGAISEEH</sequence>
<evidence type="ECO:0000256" key="2">
    <source>
        <dbReference type="ARBA" id="ARBA00006810"/>
    </source>
</evidence>
<comment type="subcellular location">
    <subcellularLocation>
        <location evidence="11 12">Cell membrane</location>
        <topology evidence="11 12">Multi-pass membrane protein</topology>
    </subcellularLocation>
    <subcellularLocation>
        <location evidence="1">Membrane</location>
        <topology evidence="1">Multi-pass membrane protein</topology>
    </subcellularLocation>
</comment>
<evidence type="ECO:0000256" key="3">
    <source>
        <dbReference type="ARBA" id="ARBA00022448"/>
    </source>
</evidence>
<evidence type="ECO:0000256" key="12">
    <source>
        <dbReference type="RuleBase" id="RU000483"/>
    </source>
</evidence>
<dbReference type="CDD" id="cd00310">
    <property type="entry name" value="ATP-synt_Fo_a_6"/>
    <property type="match status" value="1"/>
</dbReference>
<accession>A0A895XNM3</accession>
<feature type="transmembrane region" description="Helical" evidence="11">
    <location>
        <begin position="29"/>
        <end position="56"/>
    </location>
</feature>
<dbReference type="InterPro" id="IPR045083">
    <property type="entry name" value="ATP_synth_F0_asu_bact/mt"/>
</dbReference>
<dbReference type="InterPro" id="IPR000568">
    <property type="entry name" value="ATP_synth_F0_asu"/>
</dbReference>
<comment type="similarity">
    <text evidence="2 11 12">Belongs to the ATPase A chain family.</text>
</comment>
<evidence type="ECO:0000256" key="7">
    <source>
        <dbReference type="ARBA" id="ARBA00022989"/>
    </source>
</evidence>
<evidence type="ECO:0000256" key="5">
    <source>
        <dbReference type="ARBA" id="ARBA00022692"/>
    </source>
</evidence>
<feature type="transmembrane region" description="Helical" evidence="11">
    <location>
        <begin position="94"/>
        <end position="117"/>
    </location>
</feature>
<dbReference type="NCBIfam" id="TIGR01131">
    <property type="entry name" value="ATP_synt_6_or_A"/>
    <property type="match status" value="1"/>
</dbReference>
<dbReference type="PANTHER" id="PTHR11410">
    <property type="entry name" value="ATP SYNTHASE SUBUNIT A"/>
    <property type="match status" value="1"/>
</dbReference>
<keyword evidence="14" id="KW-1185">Reference proteome</keyword>
<feature type="transmembrane region" description="Helical" evidence="11">
    <location>
        <begin position="162"/>
        <end position="181"/>
    </location>
</feature>
<dbReference type="GO" id="GO:0046933">
    <property type="term" value="F:proton-transporting ATP synthase activity, rotational mechanism"/>
    <property type="evidence" value="ECO:0007669"/>
    <property type="project" value="UniProtKB-UniRule"/>
</dbReference>
<dbReference type="SUPFAM" id="SSF81336">
    <property type="entry name" value="F1F0 ATP synthase subunit A"/>
    <property type="match status" value="1"/>
</dbReference>
<dbReference type="Proteomes" id="UP000662939">
    <property type="component" value="Chromosome"/>
</dbReference>
<feature type="transmembrane region" description="Helical" evidence="11">
    <location>
        <begin position="224"/>
        <end position="247"/>
    </location>
</feature>
<keyword evidence="7 11" id="KW-1133">Transmembrane helix</keyword>
<gene>
    <name evidence="11 13" type="primary">atpB</name>
    <name evidence="13" type="ORF">JQS30_04410</name>
</gene>
<dbReference type="PRINTS" id="PR00123">
    <property type="entry name" value="ATPASEA"/>
</dbReference>
<dbReference type="GO" id="GO:0005886">
    <property type="term" value="C:plasma membrane"/>
    <property type="evidence" value="ECO:0007669"/>
    <property type="project" value="UniProtKB-SubCell"/>
</dbReference>
<dbReference type="HAMAP" id="MF_01393">
    <property type="entry name" value="ATP_synth_a_bact"/>
    <property type="match status" value="1"/>
</dbReference>
<keyword evidence="3 11" id="KW-0813">Transport</keyword>
<reference evidence="13" key="1">
    <citation type="submission" date="2021-02" db="EMBL/GenBank/DDBJ databases">
        <title>Natronoglycomyces albus gen. nov., sp. nov, a haloalkaliphilic actinobacterium from a soda solonchak soil.</title>
        <authorList>
            <person name="Sorokin D.Y."/>
            <person name="Khijniak T.V."/>
            <person name="Zakharycheva A.P."/>
            <person name="Boueva O.V."/>
            <person name="Ariskina E.V."/>
            <person name="Hahnke R.L."/>
            <person name="Bunk B."/>
            <person name="Sproer C."/>
            <person name="Schumann P."/>
            <person name="Evtushenko L.I."/>
            <person name="Kublanov I.V."/>
        </authorList>
    </citation>
    <scope>NUCLEOTIDE SEQUENCE</scope>
    <source>
        <strain evidence="13">DSM 106290</strain>
    </source>
</reference>
<evidence type="ECO:0000256" key="1">
    <source>
        <dbReference type="ARBA" id="ARBA00004141"/>
    </source>
</evidence>
<evidence type="ECO:0000313" key="13">
    <source>
        <dbReference type="EMBL" id="QSB06954.1"/>
    </source>
</evidence>
<keyword evidence="6 11" id="KW-0375">Hydrogen ion transport</keyword>
<organism evidence="13 14">
    <name type="scientific">Natronoglycomyces albus</name>
    <dbReference type="NCBI Taxonomy" id="2811108"/>
    <lineage>
        <taxon>Bacteria</taxon>
        <taxon>Bacillati</taxon>
        <taxon>Actinomycetota</taxon>
        <taxon>Actinomycetes</taxon>
        <taxon>Glycomycetales</taxon>
        <taxon>Glycomycetaceae</taxon>
        <taxon>Natronoglycomyces</taxon>
    </lineage>
</organism>
<name>A0A895XNM3_9ACTN</name>
<dbReference type="AlphaFoldDB" id="A0A895XNM3"/>
<dbReference type="Pfam" id="PF00119">
    <property type="entry name" value="ATP-synt_A"/>
    <property type="match status" value="1"/>
</dbReference>
<protein>
    <recommendedName>
        <fullName evidence="11 12">ATP synthase subunit a</fullName>
    </recommendedName>
    <alternativeName>
        <fullName evidence="11">ATP synthase F0 sector subunit a</fullName>
    </alternativeName>
    <alternativeName>
        <fullName evidence="11">F-ATPase subunit 6</fullName>
    </alternativeName>
</protein>
<keyword evidence="4 11" id="KW-0138">CF(0)</keyword>
<dbReference type="Gene3D" id="1.20.120.220">
    <property type="entry name" value="ATP synthase, F0 complex, subunit A"/>
    <property type="match status" value="1"/>
</dbReference>
<evidence type="ECO:0000256" key="8">
    <source>
        <dbReference type="ARBA" id="ARBA00023065"/>
    </source>
</evidence>
<dbReference type="InterPro" id="IPR035908">
    <property type="entry name" value="F0_ATP_A_sf"/>
</dbReference>
<dbReference type="KEGG" id="nav:JQS30_04410"/>
<dbReference type="GO" id="GO:0045259">
    <property type="term" value="C:proton-transporting ATP synthase complex"/>
    <property type="evidence" value="ECO:0007669"/>
    <property type="project" value="UniProtKB-KW"/>
</dbReference>
<evidence type="ECO:0000256" key="10">
    <source>
        <dbReference type="ARBA" id="ARBA00023310"/>
    </source>
</evidence>